<dbReference type="GO" id="GO:0008033">
    <property type="term" value="P:tRNA processing"/>
    <property type="evidence" value="ECO:0007669"/>
    <property type="project" value="UniProtKB-KW"/>
</dbReference>
<evidence type="ECO:0000256" key="2">
    <source>
        <dbReference type="ARBA" id="ARBA00022723"/>
    </source>
</evidence>
<evidence type="ECO:0000313" key="15">
    <source>
        <dbReference type="Proteomes" id="UP000284403"/>
    </source>
</evidence>
<dbReference type="RefSeq" id="XP_029230525.1">
    <property type="nucleotide sequence ID" value="XM_029369363.1"/>
</dbReference>
<name>A0A3S5IU60_9TRYP</name>
<dbReference type="InterPro" id="IPR002466">
    <property type="entry name" value="A_deamin"/>
</dbReference>
<comment type="caution">
    <text evidence="14">The sequence shown here is derived from an EMBL/GenBank/DDBJ whole genome shotgun (WGS) entry which is preliminary data.</text>
</comment>
<dbReference type="GO" id="GO:0046872">
    <property type="term" value="F:metal ion binding"/>
    <property type="evidence" value="ECO:0007669"/>
    <property type="project" value="UniProtKB-KW"/>
</dbReference>
<evidence type="ECO:0000259" key="13">
    <source>
        <dbReference type="PROSITE" id="PS50141"/>
    </source>
</evidence>
<evidence type="ECO:0000256" key="7">
    <source>
        <dbReference type="ARBA" id="ARBA00038326"/>
    </source>
</evidence>
<reference evidence="14 15" key="1">
    <citation type="journal article" date="2018" name="BMC Genomics">
        <title>Genomic comparison of Trypanosoma conorhini and Trypanosoma rangeli to Trypanosoma cruzi strains of high and low virulence.</title>
        <authorList>
            <person name="Bradwell K.R."/>
            <person name="Koparde V.N."/>
            <person name="Matveyev A.V."/>
            <person name="Serrano M.G."/>
            <person name="Alves J.M."/>
            <person name="Parikh H."/>
            <person name="Huang B."/>
            <person name="Lee V."/>
            <person name="Espinosa-Alvarez O."/>
            <person name="Ortiz P.A."/>
            <person name="Costa-Martins A.G."/>
            <person name="Teixeira M.M."/>
            <person name="Buck G.A."/>
        </authorList>
    </citation>
    <scope>NUCLEOTIDE SEQUENCE [LARGE SCALE GENOMIC DNA]</scope>
    <source>
        <strain evidence="14 15">025E</strain>
    </source>
</reference>
<protein>
    <recommendedName>
        <fullName evidence="9">tRNA-specific adenosine deaminase 1</fullName>
        <ecNumber evidence="8">3.5.4.34</ecNumber>
    </recommendedName>
    <alternativeName>
        <fullName evidence="10">tRNA-specific adenosine-37 deaminase</fullName>
    </alternativeName>
</protein>
<feature type="compositionally biased region" description="Basic and acidic residues" evidence="12">
    <location>
        <begin position="426"/>
        <end position="435"/>
    </location>
</feature>
<evidence type="ECO:0000256" key="12">
    <source>
        <dbReference type="SAM" id="MobiDB-lite"/>
    </source>
</evidence>
<dbReference type="GO" id="GO:0003723">
    <property type="term" value="F:RNA binding"/>
    <property type="evidence" value="ECO:0007669"/>
    <property type="project" value="InterPro"/>
</dbReference>
<comment type="catalytic activity">
    <reaction evidence="11">
        <text>adenosine(37) in tRNA(Ala) + H2O + H(+) = inosine(37) in tRNA(Ala) + NH4(+)</text>
        <dbReference type="Rhea" id="RHEA:50968"/>
        <dbReference type="Rhea" id="RHEA-COMP:12855"/>
        <dbReference type="Rhea" id="RHEA-COMP:12856"/>
        <dbReference type="ChEBI" id="CHEBI:15377"/>
        <dbReference type="ChEBI" id="CHEBI:15378"/>
        <dbReference type="ChEBI" id="CHEBI:28938"/>
        <dbReference type="ChEBI" id="CHEBI:74411"/>
        <dbReference type="ChEBI" id="CHEBI:82852"/>
        <dbReference type="EC" id="3.5.4.34"/>
    </reaction>
</comment>
<keyword evidence="4" id="KW-0862">Zinc</keyword>
<keyword evidence="15" id="KW-1185">Reference proteome</keyword>
<comment type="function">
    <text evidence="6">Specifically deaminates adenosine-37 to inosine in tRNA-Ala.</text>
</comment>
<dbReference type="OrthoDB" id="416253at2759"/>
<evidence type="ECO:0000256" key="11">
    <source>
        <dbReference type="ARBA" id="ARBA00047635"/>
    </source>
</evidence>
<keyword evidence="1" id="KW-0819">tRNA processing</keyword>
<sequence length="613" mass="65809">MDGCCGEVSVADSLLEAFAVALLAQPVRDGWHRNVISAFNGGGTVIAGVVLQLPPSSIDGTETNRFMCVSLGSGTRCVGYEPPLHSAEVDPFLRDGHAEVMARRGFVAFLLDAAVYLAQSETRKHPVVARCHFVRMKPEGASGEAAPWRCFRLREGVTVHLVCTECPCGAMSVPGGGGHVLLATPSGQSLLPCADVDAAPKEEGVSSSSRDASKSASARVIVSCGHVVAAHRSHPADAMLCVGRVKPGKGRQNLCMSCSDKLLRWHCLGIQGRRRARLFPTPVRLTSILLPQTPVVATPDAAADTDSAASRSFSLEAARSALNDRICCFHPMALLDKGREIPKEVSRLLHDAPVPPPVSFHGFAPSLLLSLLSKGAISADARESEDCGGEDDSGRGDSGWSRSAWLKMVIGERSDSCQVAGRKRQREANASERNGDTLGWTKAGVAVLNTKAGLPRGITRQVAGHTVHQLIKLQSALLAGDEAPSYTMKEAALEVIAERFPLSRLWMALQQQRALRYFKQHQNGPSLESPSFVAKDDGQKHDCDMAISSFFLPVVLFPAGRTEDQEFVVAGGSVHYWLQRARQCRKAMTRGLSSEEDRSACIPLLWVEKGASV</sequence>
<evidence type="ECO:0000256" key="5">
    <source>
        <dbReference type="ARBA" id="ARBA00037026"/>
    </source>
</evidence>
<dbReference type="GeneID" id="40316048"/>
<evidence type="ECO:0000256" key="10">
    <source>
        <dbReference type="ARBA" id="ARBA00041760"/>
    </source>
</evidence>
<feature type="domain" description="A to I editase" evidence="13">
    <location>
        <begin position="70"/>
        <end position="326"/>
    </location>
</feature>
<comment type="similarity">
    <text evidence="7">Belongs to the ADAT1 family.</text>
</comment>
<keyword evidence="3 14" id="KW-0378">Hydrolase</keyword>
<dbReference type="EMBL" id="MKKU01000096">
    <property type="protein sequence ID" value="RNF24678.1"/>
    <property type="molecule type" value="Genomic_DNA"/>
</dbReference>
<keyword evidence="2" id="KW-0479">Metal-binding</keyword>
<gene>
    <name evidence="14" type="ORF">Tco025E_02437</name>
</gene>
<comment type="cofactor">
    <cofactor evidence="5">
        <name>1D-myo-inositol hexakisphosphate</name>
        <dbReference type="ChEBI" id="CHEBI:58130"/>
    </cofactor>
</comment>
<dbReference type="AlphaFoldDB" id="A0A3S5IU60"/>
<evidence type="ECO:0000256" key="9">
    <source>
        <dbReference type="ARBA" id="ARBA00040502"/>
    </source>
</evidence>
<feature type="region of interest" description="Disordered" evidence="12">
    <location>
        <begin position="417"/>
        <end position="436"/>
    </location>
</feature>
<evidence type="ECO:0000256" key="8">
    <source>
        <dbReference type="ARBA" id="ARBA00038940"/>
    </source>
</evidence>
<accession>A0A3S5IU60</accession>
<evidence type="ECO:0000313" key="14">
    <source>
        <dbReference type="EMBL" id="RNF24678.1"/>
    </source>
</evidence>
<organism evidence="14 15">
    <name type="scientific">Trypanosoma conorhini</name>
    <dbReference type="NCBI Taxonomy" id="83891"/>
    <lineage>
        <taxon>Eukaryota</taxon>
        <taxon>Discoba</taxon>
        <taxon>Euglenozoa</taxon>
        <taxon>Kinetoplastea</taxon>
        <taxon>Metakinetoplastina</taxon>
        <taxon>Trypanosomatida</taxon>
        <taxon>Trypanosomatidae</taxon>
        <taxon>Trypanosoma</taxon>
    </lineage>
</organism>
<dbReference type="EC" id="3.5.4.34" evidence="8"/>
<dbReference type="Pfam" id="PF02137">
    <property type="entry name" value="A_deamin"/>
    <property type="match status" value="1"/>
</dbReference>
<dbReference type="Proteomes" id="UP000284403">
    <property type="component" value="Unassembled WGS sequence"/>
</dbReference>
<dbReference type="PANTHER" id="PTHR46516:SF1">
    <property type="entry name" value="TRNA-SPECIFIC ADENOSINE DEAMINASE 1"/>
    <property type="match status" value="1"/>
</dbReference>
<evidence type="ECO:0000256" key="6">
    <source>
        <dbReference type="ARBA" id="ARBA00037784"/>
    </source>
</evidence>
<evidence type="ECO:0000256" key="1">
    <source>
        <dbReference type="ARBA" id="ARBA00022694"/>
    </source>
</evidence>
<dbReference type="PROSITE" id="PS50141">
    <property type="entry name" value="A_DEAMIN_EDITASE"/>
    <property type="match status" value="1"/>
</dbReference>
<dbReference type="PANTHER" id="PTHR46516">
    <property type="entry name" value="TRNA-SPECIFIC ADENOSINE DEAMINASE 1"/>
    <property type="match status" value="1"/>
</dbReference>
<evidence type="ECO:0000256" key="4">
    <source>
        <dbReference type="ARBA" id="ARBA00022833"/>
    </source>
</evidence>
<proteinExistence type="inferred from homology"/>
<dbReference type="SMART" id="SM00552">
    <property type="entry name" value="ADEAMc"/>
    <property type="match status" value="1"/>
</dbReference>
<dbReference type="GO" id="GO:0043829">
    <property type="term" value="F:tRNA-specific adenosine-37 deaminase activity"/>
    <property type="evidence" value="ECO:0007669"/>
    <property type="project" value="UniProtKB-EC"/>
</dbReference>
<evidence type="ECO:0000256" key="3">
    <source>
        <dbReference type="ARBA" id="ARBA00022801"/>
    </source>
</evidence>